<dbReference type="GeneTree" id="ENSGT00940000159755"/>
<feature type="transmembrane region" description="Helical" evidence="13">
    <location>
        <begin position="257"/>
        <end position="282"/>
    </location>
</feature>
<keyword evidence="3" id="KW-1003">Cell membrane</keyword>
<dbReference type="GO" id="GO:0007214">
    <property type="term" value="P:gamma-aminobutyric acid signaling pathway"/>
    <property type="evidence" value="ECO:0000318"/>
    <property type="project" value="GO_Central"/>
</dbReference>
<dbReference type="eggNOG" id="KOG1055">
    <property type="taxonomic scope" value="Eukaryota"/>
</dbReference>
<evidence type="ECO:0000256" key="9">
    <source>
        <dbReference type="ARBA" id="ARBA00023180"/>
    </source>
</evidence>
<keyword evidence="7 13" id="KW-0472">Membrane</keyword>
<feature type="region of interest" description="Disordered" evidence="12">
    <location>
        <begin position="492"/>
        <end position="540"/>
    </location>
</feature>
<dbReference type="PANTHER" id="PTHR10519">
    <property type="entry name" value="GABA-B RECEPTOR"/>
    <property type="match status" value="1"/>
</dbReference>
<dbReference type="GO" id="GO:0004965">
    <property type="term" value="F:G protein-coupled GABA receptor activity"/>
    <property type="evidence" value="ECO:0000318"/>
    <property type="project" value="GO_Central"/>
</dbReference>
<evidence type="ECO:0000313" key="16">
    <source>
        <dbReference type="Proteomes" id="UP000002280"/>
    </source>
</evidence>
<feature type="region of interest" description="Disordered" evidence="12">
    <location>
        <begin position="782"/>
        <end position="814"/>
    </location>
</feature>
<feature type="transmembrane region" description="Helical" evidence="13">
    <location>
        <begin position="88"/>
        <end position="105"/>
    </location>
</feature>
<dbReference type="CTD" id="165829"/>
<dbReference type="OrthoDB" id="411630at2759"/>
<dbReference type="InterPro" id="IPR002455">
    <property type="entry name" value="GPCR3_GABA-B"/>
</dbReference>
<keyword evidence="8" id="KW-0675">Receptor</keyword>
<feature type="region of interest" description="Disordered" evidence="12">
    <location>
        <begin position="390"/>
        <end position="419"/>
    </location>
</feature>
<dbReference type="Pfam" id="PF00003">
    <property type="entry name" value="7tm_3"/>
    <property type="match status" value="1"/>
</dbReference>
<feature type="compositionally biased region" description="Low complexity" evidence="12">
    <location>
        <begin position="720"/>
        <end position="733"/>
    </location>
</feature>
<feature type="transmembrane region" description="Helical" evidence="13">
    <location>
        <begin position="288"/>
        <end position="310"/>
    </location>
</feature>
<keyword evidence="6" id="KW-0297">G-protein coupled receptor</keyword>
<evidence type="ECO:0000256" key="3">
    <source>
        <dbReference type="ARBA" id="ARBA00022475"/>
    </source>
</evidence>
<dbReference type="STRING" id="13616.ENSMODP00000022719"/>
<keyword evidence="4 13" id="KW-0812">Transmembrane</keyword>
<comment type="subcellular location">
    <subcellularLocation>
        <location evidence="1">Cell membrane</location>
        <topology evidence="1">Multi-pass membrane protein</topology>
    </subcellularLocation>
</comment>
<evidence type="ECO:0000256" key="5">
    <source>
        <dbReference type="ARBA" id="ARBA00022989"/>
    </source>
</evidence>
<dbReference type="AlphaFoldDB" id="F6PGM3"/>
<feature type="compositionally biased region" description="Polar residues" evidence="12">
    <location>
        <begin position="706"/>
        <end position="717"/>
    </location>
</feature>
<dbReference type="PRINTS" id="PR01176">
    <property type="entry name" value="GABABRECEPTR"/>
</dbReference>
<feature type="compositionally biased region" description="Low complexity" evidence="12">
    <location>
        <begin position="782"/>
        <end position="791"/>
    </location>
</feature>
<evidence type="ECO:0000256" key="11">
    <source>
        <dbReference type="SAM" id="Coils"/>
    </source>
</evidence>
<dbReference type="InterPro" id="IPR041946">
    <property type="entry name" value="GPR156_7TM"/>
</dbReference>
<keyword evidence="5 13" id="KW-1133">Transmembrane helix</keyword>
<keyword evidence="11" id="KW-0175">Coiled coil</keyword>
<evidence type="ECO:0000256" key="2">
    <source>
        <dbReference type="ARBA" id="ARBA00008991"/>
    </source>
</evidence>
<keyword evidence="10" id="KW-0807">Transducer</keyword>
<dbReference type="GeneID" id="100016942"/>
<proteinExistence type="inferred from homology"/>
<feature type="region of interest" description="Disordered" evidence="12">
    <location>
        <begin position="567"/>
        <end position="602"/>
    </location>
</feature>
<reference evidence="15 16" key="1">
    <citation type="journal article" date="2007" name="Nature">
        <title>Genome of the marsupial Monodelphis domestica reveals innovation in non-coding sequences.</title>
        <authorList>
            <person name="Mikkelsen T.S."/>
            <person name="Wakefield M.J."/>
            <person name="Aken B."/>
            <person name="Amemiya C.T."/>
            <person name="Chang J.L."/>
            <person name="Duke S."/>
            <person name="Garber M."/>
            <person name="Gentles A.J."/>
            <person name="Goodstadt L."/>
            <person name="Heger A."/>
            <person name="Jurka J."/>
            <person name="Kamal M."/>
            <person name="Mauceli E."/>
            <person name="Searle S.M."/>
            <person name="Sharpe T."/>
            <person name="Baker M.L."/>
            <person name="Batzer M.A."/>
            <person name="Benos P.V."/>
            <person name="Belov K."/>
            <person name="Clamp M."/>
            <person name="Cook A."/>
            <person name="Cuff J."/>
            <person name="Das R."/>
            <person name="Davidow L."/>
            <person name="Deakin J.E."/>
            <person name="Fazzari M.J."/>
            <person name="Glass J.L."/>
            <person name="Grabherr M."/>
            <person name="Greally J.M."/>
            <person name="Gu W."/>
            <person name="Hore T.A."/>
            <person name="Huttley G.A."/>
            <person name="Kleber M."/>
            <person name="Jirtle R.L."/>
            <person name="Koina E."/>
            <person name="Lee J.T."/>
            <person name="Mahony S."/>
            <person name="Marra M.A."/>
            <person name="Miller R.D."/>
            <person name="Nicholls R.D."/>
            <person name="Oda M."/>
            <person name="Papenfuss A.T."/>
            <person name="Parra Z.E."/>
            <person name="Pollock D.D."/>
            <person name="Ray D.A."/>
            <person name="Schein J.E."/>
            <person name="Speed T.P."/>
            <person name="Thompson K."/>
            <person name="VandeBerg J.L."/>
            <person name="Wade C.M."/>
            <person name="Walker J.A."/>
            <person name="Waters P.D."/>
            <person name="Webber C."/>
            <person name="Weidman J.R."/>
            <person name="Xie X."/>
            <person name="Zody M.C."/>
            <person name="Baldwin J."/>
            <person name="Abdouelleil A."/>
            <person name="Abdulkadir J."/>
            <person name="Abebe A."/>
            <person name="Abera B."/>
            <person name="Abreu J."/>
            <person name="Acer S.C."/>
            <person name="Aftuck L."/>
            <person name="Alexander A."/>
            <person name="An P."/>
            <person name="Anderson E."/>
            <person name="Anderson S."/>
            <person name="Arachi H."/>
            <person name="Azer M."/>
            <person name="Bachantsang P."/>
            <person name="Barry A."/>
            <person name="Bayul T."/>
            <person name="Berlin A."/>
            <person name="Bessette D."/>
            <person name="Bloom T."/>
            <person name="Bloom T."/>
            <person name="Boguslavskiy L."/>
            <person name="Bonnet C."/>
            <person name="Boukhgalter B."/>
            <person name="Bourzgui I."/>
            <person name="Brown A."/>
            <person name="Cahill P."/>
            <person name="Channer S."/>
            <person name="Cheshatsang Y."/>
            <person name="Chuda L."/>
            <person name="Citroen M."/>
            <person name="Collymore A."/>
            <person name="Cooke P."/>
            <person name="Costello M."/>
            <person name="D'Aco K."/>
            <person name="Daza R."/>
            <person name="De Haan G."/>
            <person name="DeGray S."/>
            <person name="DeMaso C."/>
            <person name="Dhargay N."/>
            <person name="Dooley K."/>
            <person name="Dooley E."/>
            <person name="Doricent M."/>
            <person name="Dorje P."/>
            <person name="Dorjee K."/>
            <person name="Dupes A."/>
            <person name="Elong R."/>
            <person name="Falk J."/>
            <person name="Farina A."/>
            <person name="Faro S."/>
            <person name="Ferguson D."/>
            <person name="Fisher S."/>
            <person name="Foley C.D."/>
            <person name="Franke A."/>
            <person name="Friedrich D."/>
            <person name="Gadbois L."/>
            <person name="Gearin G."/>
            <person name="Gearin C.R."/>
            <person name="Giannoukos G."/>
            <person name="Goode T."/>
            <person name="Graham J."/>
            <person name="Grandbois E."/>
            <person name="Grewal S."/>
            <person name="Gyaltsen K."/>
            <person name="Hafez N."/>
            <person name="Hagos B."/>
            <person name="Hall J."/>
            <person name="Henson C."/>
            <person name="Hollinger A."/>
            <person name="Honan T."/>
            <person name="Huard M.D."/>
            <person name="Hughes L."/>
            <person name="Hurhula B."/>
            <person name="Husby M.E."/>
            <person name="Kamat A."/>
            <person name="Kanga B."/>
            <person name="Kashin S."/>
            <person name="Khazanovich D."/>
            <person name="Kisner P."/>
            <person name="Lance K."/>
            <person name="Lara M."/>
            <person name="Lee W."/>
            <person name="Lennon N."/>
            <person name="Letendre F."/>
            <person name="LeVine R."/>
            <person name="Lipovsky A."/>
            <person name="Liu X."/>
            <person name="Liu J."/>
            <person name="Liu S."/>
            <person name="Lokyitsang T."/>
            <person name="Lokyitsang Y."/>
            <person name="Lubonja R."/>
            <person name="Lui A."/>
            <person name="MacDonald P."/>
            <person name="Magnisalis V."/>
            <person name="Maru K."/>
            <person name="Matthews C."/>
            <person name="McCusker W."/>
            <person name="McDonough S."/>
            <person name="Mehta T."/>
            <person name="Meldrim J."/>
            <person name="Meneus L."/>
            <person name="Mihai O."/>
            <person name="Mihalev A."/>
            <person name="Mihova T."/>
            <person name="Mittelman R."/>
            <person name="Mlenga V."/>
            <person name="Montmayeur A."/>
            <person name="Mulrain L."/>
            <person name="Navidi A."/>
            <person name="Naylor J."/>
            <person name="Negash T."/>
            <person name="Nguyen T."/>
            <person name="Nguyen N."/>
            <person name="Nicol R."/>
            <person name="Norbu C."/>
            <person name="Norbu N."/>
            <person name="Novod N."/>
            <person name="O'Neill B."/>
            <person name="Osman S."/>
            <person name="Markiewicz E."/>
            <person name="Oyono O.L."/>
            <person name="Patti C."/>
            <person name="Phunkhang P."/>
            <person name="Pierre F."/>
            <person name="Priest M."/>
            <person name="Raghuraman S."/>
            <person name="Rege F."/>
            <person name="Reyes R."/>
            <person name="Rise C."/>
            <person name="Rogov P."/>
            <person name="Ross K."/>
            <person name="Ryan E."/>
            <person name="Settipalli S."/>
            <person name="Shea T."/>
            <person name="Sherpa N."/>
            <person name="Shi L."/>
            <person name="Shih D."/>
            <person name="Sparrow T."/>
            <person name="Spaulding J."/>
            <person name="Stalker J."/>
            <person name="Stange-Thomann N."/>
            <person name="Stavropoulos S."/>
            <person name="Stone C."/>
            <person name="Strader C."/>
            <person name="Tesfaye S."/>
            <person name="Thomson T."/>
            <person name="Thoulutsang Y."/>
            <person name="Thoulutsang D."/>
            <person name="Topham K."/>
            <person name="Topping I."/>
            <person name="Tsamla T."/>
            <person name="Vassiliev H."/>
            <person name="Vo A."/>
            <person name="Wangchuk T."/>
            <person name="Wangdi T."/>
            <person name="Weiand M."/>
            <person name="Wilkinson J."/>
            <person name="Wilson A."/>
            <person name="Yadav S."/>
            <person name="Young G."/>
            <person name="Yu Q."/>
            <person name="Zembek L."/>
            <person name="Zhong D."/>
            <person name="Zimmer A."/>
            <person name="Zwirko Z."/>
            <person name="Jaffe D.B."/>
            <person name="Alvarez P."/>
            <person name="Brockman W."/>
            <person name="Butler J."/>
            <person name="Chin C."/>
            <person name="Gnerre S."/>
            <person name="MacCallum I."/>
            <person name="Graves J.A."/>
            <person name="Ponting C.P."/>
            <person name="Breen M."/>
            <person name="Samollow P.B."/>
            <person name="Lander E.S."/>
            <person name="Lindblad-Toh K."/>
        </authorList>
    </citation>
    <scope>NUCLEOTIDE SEQUENCE [LARGE SCALE GENOMIC DNA]</scope>
</reference>
<keyword evidence="16" id="KW-1185">Reference proteome</keyword>
<name>F6PGM3_MONDO</name>
<feature type="compositionally biased region" description="Polar residues" evidence="12">
    <location>
        <begin position="492"/>
        <end position="501"/>
    </location>
</feature>
<evidence type="ECO:0000259" key="14">
    <source>
        <dbReference type="PROSITE" id="PS50259"/>
    </source>
</evidence>
<sequence length="826" mass="91113">MEPELNCSDLCHRIPSQEVNDRPLQDFCGIAITSSDLGTEPTSLSSALLGIVWTSLSGGLLLVLYFLIFTVRCRNNRIVKMSSPNLNILTLMGSGLTYASAYLFGVPDQDIFLGPSMTTLIQIRLSLLCVGSSLIFGPILGKSWRLYKVFTQRVPDKRVIIKDLQLLGLVAMLVMVDVILLMIWVLSDPIQCLQILRFTVRMTERDITCSMTKTYFCASLYSDLWITLFLGYKGIVLLYGAYLAGRTDHVSSPPVNQSLTIMVGANLVVLAAGLLFLVTRFFHDWPNLVFGLTAGGIFVCTTTINCFIFIPQLKQWKPFDEENQTVGHMAKYFSSPSRSFHAPYSEEQIYHLIGEKNSMKKLLTEKNAVIESLQEQVNNAKEKLMKLMSGECTNDHPSGGATPVFAQGKASPTEADQKQVHGGVGAEGLFNSLSDSGGEPCPVFPDTQCGPALLTSLQSLKDLVEDQNSSPQHQEQISNSEDMFDHLHLENTQKQQVSQSGGPKAGDQGLTSPSPNLIQDPKANISQRQKQLRNSETFHEQPSKINYVSSEMLQEVLQELSLGKVTNPSCSPSGPQCLSPSMHQEDSAAHSPQKRFPSNDMGISPYMVRRRRAAQRASMRFLGSVPSQTWCLMNKTVSRTQSGLKVQSENRFNQELQAGDPEGQKFISWKPSLLTPARGSLSPPAENRQSHSEDNRTRVRVRDGVPNQSSCSGSTEHQVGPLLSSNPPSLLGLERPQLNARGRTGWPALPSLCDYGDSESSSSDEPFCRCHRPYCDICFQSSSDSGDSSTSENDPEPPQGRAHGAKMYSRSQPIVNFREDLKPTLV</sequence>
<dbReference type="Ensembl" id="ENSMODT00000023118.5">
    <property type="protein sequence ID" value="ENSMODP00000022719.3"/>
    <property type="gene ID" value="ENSMODG00000018221.5"/>
</dbReference>
<feature type="domain" description="G-protein coupled receptors family 3 profile" evidence="14">
    <location>
        <begin position="59"/>
        <end position="313"/>
    </location>
</feature>
<dbReference type="InterPro" id="IPR017978">
    <property type="entry name" value="GPCR_3_C"/>
</dbReference>
<reference evidence="15" key="2">
    <citation type="submission" date="2025-08" db="UniProtKB">
        <authorList>
            <consortium name="Ensembl"/>
        </authorList>
    </citation>
    <scope>IDENTIFICATION</scope>
</reference>
<evidence type="ECO:0000256" key="4">
    <source>
        <dbReference type="ARBA" id="ARBA00022692"/>
    </source>
</evidence>
<feature type="transmembrane region" description="Helical" evidence="13">
    <location>
        <begin position="47"/>
        <end position="68"/>
    </location>
</feature>
<accession>F6PGM3</accession>
<dbReference type="KEGG" id="mdo:100016942"/>
<comment type="similarity">
    <text evidence="2">Belongs to the G-protein coupled receptor 3 family. GABA-B receptor subfamily.</text>
</comment>
<dbReference type="CDD" id="cd15292">
    <property type="entry name" value="7tmC_GPR156"/>
    <property type="match status" value="1"/>
</dbReference>
<dbReference type="PROSITE" id="PS50259">
    <property type="entry name" value="G_PROTEIN_RECEP_F3_4"/>
    <property type="match status" value="1"/>
</dbReference>
<dbReference type="OMA" id="THFCASQ"/>
<organism evidence="15 16">
    <name type="scientific">Monodelphis domestica</name>
    <name type="common">Gray short-tailed opossum</name>
    <dbReference type="NCBI Taxonomy" id="13616"/>
    <lineage>
        <taxon>Eukaryota</taxon>
        <taxon>Metazoa</taxon>
        <taxon>Chordata</taxon>
        <taxon>Craniata</taxon>
        <taxon>Vertebrata</taxon>
        <taxon>Euteleostomi</taxon>
        <taxon>Mammalia</taxon>
        <taxon>Metatheria</taxon>
        <taxon>Didelphimorphia</taxon>
        <taxon>Didelphidae</taxon>
        <taxon>Monodelphis</taxon>
    </lineage>
</organism>
<feature type="compositionally biased region" description="Basic and acidic residues" evidence="12">
    <location>
        <begin position="688"/>
        <end position="703"/>
    </location>
</feature>
<dbReference type="HOGENOM" id="CLU_350195_0_0_1"/>
<gene>
    <name evidence="15" type="primary">GPR156</name>
</gene>
<dbReference type="PANTHER" id="PTHR10519:SF20">
    <property type="entry name" value="G-PROTEIN COUPLED RECEPTOR 156-RELATED"/>
    <property type="match status" value="1"/>
</dbReference>
<feature type="transmembrane region" description="Helical" evidence="13">
    <location>
        <begin position="125"/>
        <end position="144"/>
    </location>
</feature>
<protein>
    <submittedName>
        <fullName evidence="15">G protein-coupled receptor 156</fullName>
    </submittedName>
</protein>
<feature type="compositionally biased region" description="Polar residues" evidence="12">
    <location>
        <begin position="524"/>
        <end position="535"/>
    </location>
</feature>
<reference evidence="15" key="3">
    <citation type="submission" date="2025-09" db="UniProtKB">
        <authorList>
            <consortium name="Ensembl"/>
        </authorList>
    </citation>
    <scope>IDENTIFICATION</scope>
</reference>
<dbReference type="GO" id="GO:0038039">
    <property type="term" value="C:G protein-coupled receptor heterodimeric complex"/>
    <property type="evidence" value="ECO:0000318"/>
    <property type="project" value="GO_Central"/>
</dbReference>
<evidence type="ECO:0000256" key="7">
    <source>
        <dbReference type="ARBA" id="ARBA00023136"/>
    </source>
</evidence>
<evidence type="ECO:0000256" key="13">
    <source>
        <dbReference type="SAM" id="Phobius"/>
    </source>
</evidence>
<evidence type="ECO:0000256" key="6">
    <source>
        <dbReference type="ARBA" id="ARBA00023040"/>
    </source>
</evidence>
<feature type="compositionally biased region" description="Polar residues" evidence="12">
    <location>
        <begin position="567"/>
        <end position="582"/>
    </location>
</feature>
<evidence type="ECO:0000256" key="1">
    <source>
        <dbReference type="ARBA" id="ARBA00004651"/>
    </source>
</evidence>
<feature type="transmembrane region" description="Helical" evidence="13">
    <location>
        <begin position="164"/>
        <end position="186"/>
    </location>
</feature>
<feature type="coiled-coil region" evidence="11">
    <location>
        <begin position="356"/>
        <end position="390"/>
    </location>
</feature>
<evidence type="ECO:0000313" key="15">
    <source>
        <dbReference type="Ensembl" id="ENSMODP00000022719.3"/>
    </source>
</evidence>
<dbReference type="Bgee" id="ENSMODG00000018221">
    <property type="expression patterns" value="Expressed in liver and 4 other cell types or tissues"/>
</dbReference>
<keyword evidence="9" id="KW-0325">Glycoprotein</keyword>
<dbReference type="Proteomes" id="UP000002280">
    <property type="component" value="Chromosome 4"/>
</dbReference>
<evidence type="ECO:0000256" key="12">
    <source>
        <dbReference type="SAM" id="MobiDB-lite"/>
    </source>
</evidence>
<dbReference type="InParanoid" id="F6PGM3"/>
<evidence type="ECO:0000256" key="8">
    <source>
        <dbReference type="ARBA" id="ARBA00023170"/>
    </source>
</evidence>
<feature type="region of interest" description="Disordered" evidence="12">
    <location>
        <begin position="674"/>
        <end position="734"/>
    </location>
</feature>
<dbReference type="FunCoup" id="F6PGM3">
    <property type="interactions" value="326"/>
</dbReference>
<feature type="transmembrane region" description="Helical" evidence="13">
    <location>
        <begin position="224"/>
        <end position="245"/>
    </location>
</feature>
<evidence type="ECO:0000256" key="10">
    <source>
        <dbReference type="ARBA" id="ARBA00023224"/>
    </source>
</evidence>